<dbReference type="AlphaFoldDB" id="A0A4R2FCQ8"/>
<keyword evidence="3 5" id="KW-1133">Transmembrane helix</keyword>
<evidence type="ECO:0000256" key="4">
    <source>
        <dbReference type="ARBA" id="ARBA00023136"/>
    </source>
</evidence>
<feature type="transmembrane region" description="Helical" evidence="5">
    <location>
        <begin position="12"/>
        <end position="33"/>
    </location>
</feature>
<comment type="caution">
    <text evidence="6">The sequence shown here is derived from an EMBL/GenBank/DDBJ whole genome shotgun (WGS) entry which is preliminary data.</text>
</comment>
<comment type="subcellular location">
    <subcellularLocation>
        <location evidence="1">Membrane</location>
        <topology evidence="1">Multi-pass membrane protein</topology>
    </subcellularLocation>
</comment>
<dbReference type="OrthoDB" id="9803734at2"/>
<keyword evidence="2 5" id="KW-0812">Transmembrane</keyword>
<evidence type="ECO:0000313" key="6">
    <source>
        <dbReference type="EMBL" id="TCN76999.1"/>
    </source>
</evidence>
<feature type="transmembrane region" description="Helical" evidence="5">
    <location>
        <begin position="77"/>
        <end position="99"/>
    </location>
</feature>
<evidence type="ECO:0000256" key="2">
    <source>
        <dbReference type="ARBA" id="ARBA00022692"/>
    </source>
</evidence>
<proteinExistence type="predicted"/>
<feature type="transmembrane region" description="Helical" evidence="5">
    <location>
        <begin position="111"/>
        <end position="141"/>
    </location>
</feature>
<evidence type="ECO:0000256" key="1">
    <source>
        <dbReference type="ARBA" id="ARBA00004141"/>
    </source>
</evidence>
<dbReference type="PANTHER" id="PTHR43359">
    <property type="entry name" value="FORMATE HYDROGENLYASE SUBUNIT 4"/>
    <property type="match status" value="1"/>
</dbReference>
<reference evidence="6 7" key="1">
    <citation type="submission" date="2019-03" db="EMBL/GenBank/DDBJ databases">
        <title>Freshwater and sediment microbial communities from various areas in North America, analyzing microbe dynamics in response to fracking.</title>
        <authorList>
            <person name="Lamendella R."/>
        </authorList>
    </citation>
    <scope>NUCLEOTIDE SEQUENCE [LARGE SCALE GENOMIC DNA]</scope>
    <source>
        <strain evidence="6 7">74A</strain>
    </source>
</reference>
<dbReference type="Pfam" id="PF00146">
    <property type="entry name" value="NADHdh"/>
    <property type="match status" value="1"/>
</dbReference>
<dbReference type="InterPro" id="IPR001694">
    <property type="entry name" value="NADH_UbQ_OxRdtase_su1/FPO"/>
</dbReference>
<name>A0A4R2FCQ8_9GAMM</name>
<keyword evidence="4 5" id="KW-0472">Membrane</keyword>
<feature type="transmembrane region" description="Helical" evidence="5">
    <location>
        <begin position="196"/>
        <end position="217"/>
    </location>
</feature>
<dbReference type="Proteomes" id="UP000294832">
    <property type="component" value="Unassembled WGS sequence"/>
</dbReference>
<dbReference type="PANTHER" id="PTHR43359:SF1">
    <property type="entry name" value="FORMATE HYDROGENLYASE SUBUNIT 4-RELATED"/>
    <property type="match status" value="1"/>
</dbReference>
<dbReference type="InterPro" id="IPR052561">
    <property type="entry name" value="ComplexI_Subunit1"/>
</dbReference>
<evidence type="ECO:0000256" key="5">
    <source>
        <dbReference type="SAM" id="Phobius"/>
    </source>
</evidence>
<keyword evidence="7" id="KW-1185">Reference proteome</keyword>
<dbReference type="GO" id="GO:0005886">
    <property type="term" value="C:plasma membrane"/>
    <property type="evidence" value="ECO:0007669"/>
    <property type="project" value="TreeGrafter"/>
</dbReference>
<sequence length="325" mass="34921">MTDVSTALDLHAVLAPLSLFPLAAAMLLLGLLLKGADRIFVARLQRRVGPPLLQPFFDIVKLMSKQSMIPHGAPKTLYLALPLVGACSMLLAVALLPIVGCYTPSAQLGDLIVLLYLLTVPAVVIMLAGSASGSTLGAIGFSREMALMLAYEGPLLLVLVGVAMKTGLAQGQLISFSLMDIVHYQQAHGAFLFDPWMWPLVLTYLSVIPANLGISPFDIPEAESEVLEGPLCEYSGPALALFKIMSTMKTMVVLTLGIVLFMPGDLTGVLALLSYLLKCSVFFLLAKSLLRAAIGRMRIDQAFLFYFKWPEALGVLGLLLVIFKG</sequence>
<organism evidence="6 7">
    <name type="scientific">Shewanella fodinae</name>
    <dbReference type="NCBI Taxonomy" id="552357"/>
    <lineage>
        <taxon>Bacteria</taxon>
        <taxon>Pseudomonadati</taxon>
        <taxon>Pseudomonadota</taxon>
        <taxon>Gammaproteobacteria</taxon>
        <taxon>Alteromonadales</taxon>
        <taxon>Shewanellaceae</taxon>
        <taxon>Shewanella</taxon>
    </lineage>
</organism>
<accession>A0A4R2FCQ8</accession>
<dbReference type="EMBL" id="SLWF01000049">
    <property type="protein sequence ID" value="TCN76999.1"/>
    <property type="molecule type" value="Genomic_DNA"/>
</dbReference>
<dbReference type="PROSITE" id="PS00668">
    <property type="entry name" value="COMPLEX1_ND1_2"/>
    <property type="match status" value="1"/>
</dbReference>
<gene>
    <name evidence="6" type="ORF">EDC91_1496</name>
</gene>
<dbReference type="InterPro" id="IPR018086">
    <property type="entry name" value="NADH_UbQ_OxRdtase_su1_CS"/>
</dbReference>
<evidence type="ECO:0000256" key="3">
    <source>
        <dbReference type="ARBA" id="ARBA00022989"/>
    </source>
</evidence>
<protein>
    <submittedName>
        <fullName evidence="6">NADH-quinone oxidoreductase subunit H</fullName>
    </submittedName>
</protein>
<feature type="transmembrane region" description="Helical" evidence="5">
    <location>
        <begin position="153"/>
        <end position="176"/>
    </location>
</feature>
<feature type="transmembrane region" description="Helical" evidence="5">
    <location>
        <begin position="302"/>
        <end position="323"/>
    </location>
</feature>
<evidence type="ECO:0000313" key="7">
    <source>
        <dbReference type="Proteomes" id="UP000294832"/>
    </source>
</evidence>